<dbReference type="InterPro" id="IPR001789">
    <property type="entry name" value="Sig_transdc_resp-reg_receiver"/>
</dbReference>
<dbReference type="Pfam" id="PF00072">
    <property type="entry name" value="Response_reg"/>
    <property type="match status" value="1"/>
</dbReference>
<dbReference type="Gene3D" id="3.40.50.2300">
    <property type="match status" value="1"/>
</dbReference>
<dbReference type="InterPro" id="IPR008327">
    <property type="entry name" value="Sig_transdc_resp-reg_antiterm"/>
</dbReference>
<dbReference type="AlphaFoldDB" id="A0A1G9XUQ4"/>
<dbReference type="SMART" id="SM01012">
    <property type="entry name" value="ANTAR"/>
    <property type="match status" value="1"/>
</dbReference>
<evidence type="ECO:0000259" key="6">
    <source>
        <dbReference type="PROSITE" id="PS50921"/>
    </source>
</evidence>
<evidence type="ECO:0000313" key="8">
    <source>
        <dbReference type="Proteomes" id="UP000199182"/>
    </source>
</evidence>
<evidence type="ECO:0000256" key="3">
    <source>
        <dbReference type="PROSITE-ProRule" id="PRU00169"/>
    </source>
</evidence>
<dbReference type="PROSITE" id="PS50921">
    <property type="entry name" value="ANTAR"/>
    <property type="match status" value="1"/>
</dbReference>
<feature type="coiled-coil region" evidence="4">
    <location>
        <begin position="116"/>
        <end position="143"/>
    </location>
</feature>
<dbReference type="InterPro" id="IPR011006">
    <property type="entry name" value="CheY-like_superfamily"/>
</dbReference>
<dbReference type="Gene3D" id="1.10.10.10">
    <property type="entry name" value="Winged helix-like DNA-binding domain superfamily/Winged helix DNA-binding domain"/>
    <property type="match status" value="1"/>
</dbReference>
<dbReference type="OrthoDB" id="9808843at2"/>
<accession>A0A1G9XUQ4</accession>
<evidence type="ECO:0000313" key="7">
    <source>
        <dbReference type="EMBL" id="SDN00579.1"/>
    </source>
</evidence>
<dbReference type="PIRSF" id="PIRSF036382">
    <property type="entry name" value="RR_antiterm"/>
    <property type="match status" value="1"/>
</dbReference>
<dbReference type="EMBL" id="FNID01000009">
    <property type="protein sequence ID" value="SDN00579.1"/>
    <property type="molecule type" value="Genomic_DNA"/>
</dbReference>
<evidence type="ECO:0000256" key="4">
    <source>
        <dbReference type="SAM" id="Coils"/>
    </source>
</evidence>
<feature type="domain" description="ANTAR" evidence="6">
    <location>
        <begin position="123"/>
        <end position="184"/>
    </location>
</feature>
<dbReference type="SUPFAM" id="SSF52172">
    <property type="entry name" value="CheY-like"/>
    <property type="match status" value="1"/>
</dbReference>
<dbReference type="InterPro" id="IPR005561">
    <property type="entry name" value="ANTAR"/>
</dbReference>
<proteinExistence type="predicted"/>
<evidence type="ECO:0000259" key="5">
    <source>
        <dbReference type="PROSITE" id="PS50110"/>
    </source>
</evidence>
<name>A0A1G9XUQ4_9FIRM</name>
<dbReference type="Proteomes" id="UP000199182">
    <property type="component" value="Unassembled WGS sequence"/>
</dbReference>
<feature type="domain" description="Response regulatory" evidence="5">
    <location>
        <begin position="3"/>
        <end position="117"/>
    </location>
</feature>
<comment type="function">
    <text evidence="2">May play the central regulatory role in sporulation. It may be an element of the effector pathway responsible for the activation of sporulation genes in response to nutritional stress. Spo0A may act in concert with spo0H (a sigma factor) to control the expression of some genes that are critical to the sporulation process.</text>
</comment>
<evidence type="ECO:0000256" key="2">
    <source>
        <dbReference type="ARBA" id="ARBA00024867"/>
    </source>
</evidence>
<dbReference type="RefSeq" id="WP_092638947.1">
    <property type="nucleotide sequence ID" value="NZ_FNID01000009.1"/>
</dbReference>
<dbReference type="Pfam" id="PF03861">
    <property type="entry name" value="ANTAR"/>
    <property type="match status" value="1"/>
</dbReference>
<comment type="caution">
    <text evidence="3">Lacks conserved residue(s) required for the propagation of feature annotation.</text>
</comment>
<keyword evidence="4" id="KW-0175">Coiled coil</keyword>
<gene>
    <name evidence="7" type="ORF">SAMN05192585_10953</name>
</gene>
<keyword evidence="8" id="KW-1185">Reference proteome</keyword>
<sequence length="189" mass="21606">MDSVLLVSSTDKSIEFISQLLKEDSAAQITTAQSGSEARRMYSGQDYDLIIINAPLSDEFGHELAIITAEKTMSGVIMMVKSELADDVAARVENFGVFVLPKPLSRQLFFQTLKLVTAARRRLQMLKRENLKLQKNIEEIRLIDRGKCALIQYLSMTEEQAHKYIERQAMDMRITKKEVAEGILRTYEW</sequence>
<reference evidence="7 8" key="1">
    <citation type="submission" date="2016-10" db="EMBL/GenBank/DDBJ databases">
        <authorList>
            <person name="de Groot N.N."/>
        </authorList>
    </citation>
    <scope>NUCLEOTIDE SEQUENCE [LARGE SCALE GENOMIC DNA]</scope>
    <source>
        <strain evidence="7 8">CGMCC 1.5012</strain>
    </source>
</reference>
<dbReference type="GO" id="GO:0003723">
    <property type="term" value="F:RNA binding"/>
    <property type="evidence" value="ECO:0007669"/>
    <property type="project" value="InterPro"/>
</dbReference>
<dbReference type="GO" id="GO:0000160">
    <property type="term" value="P:phosphorelay signal transduction system"/>
    <property type="evidence" value="ECO:0007669"/>
    <property type="project" value="InterPro"/>
</dbReference>
<evidence type="ECO:0000256" key="1">
    <source>
        <dbReference type="ARBA" id="ARBA00018672"/>
    </source>
</evidence>
<dbReference type="InterPro" id="IPR036388">
    <property type="entry name" value="WH-like_DNA-bd_sf"/>
</dbReference>
<protein>
    <recommendedName>
        <fullName evidence="1">Stage 0 sporulation protein A homolog</fullName>
    </recommendedName>
</protein>
<dbReference type="PROSITE" id="PS50110">
    <property type="entry name" value="RESPONSE_REGULATORY"/>
    <property type="match status" value="1"/>
</dbReference>
<dbReference type="STRING" id="258515.SAMN05192585_10953"/>
<organism evidence="7 8">
    <name type="scientific">Acetanaerobacterium elongatum</name>
    <dbReference type="NCBI Taxonomy" id="258515"/>
    <lineage>
        <taxon>Bacteria</taxon>
        <taxon>Bacillati</taxon>
        <taxon>Bacillota</taxon>
        <taxon>Clostridia</taxon>
        <taxon>Eubacteriales</taxon>
        <taxon>Oscillospiraceae</taxon>
        <taxon>Acetanaerobacterium</taxon>
    </lineage>
</organism>